<dbReference type="RefSeq" id="WP_348386155.1">
    <property type="nucleotide sequence ID" value="NZ_CP134146.1"/>
</dbReference>
<protein>
    <submittedName>
        <fullName evidence="5">Porin</fullName>
    </submittedName>
</protein>
<evidence type="ECO:0000313" key="5">
    <source>
        <dbReference type="EMBL" id="WNC66991.1"/>
    </source>
</evidence>
<dbReference type="Gene3D" id="2.40.160.10">
    <property type="entry name" value="Porin"/>
    <property type="match status" value="1"/>
</dbReference>
<dbReference type="CDD" id="cd00342">
    <property type="entry name" value="gram_neg_porins"/>
    <property type="match status" value="1"/>
</dbReference>
<keyword evidence="6" id="KW-1185">Reference proteome</keyword>
<dbReference type="SUPFAM" id="SSF56935">
    <property type="entry name" value="Porins"/>
    <property type="match status" value="1"/>
</dbReference>
<proteinExistence type="predicted"/>
<evidence type="ECO:0000256" key="2">
    <source>
        <dbReference type="ARBA" id="ARBA00022729"/>
    </source>
</evidence>
<dbReference type="Proteomes" id="UP001248581">
    <property type="component" value="Chromosome"/>
</dbReference>
<keyword evidence="2 4" id="KW-0732">Signal</keyword>
<evidence type="ECO:0000256" key="1">
    <source>
        <dbReference type="ARBA" id="ARBA00004571"/>
    </source>
</evidence>
<dbReference type="InterPro" id="IPR001702">
    <property type="entry name" value="Porin_Gram-ve"/>
</dbReference>
<feature type="chain" id="PRO_5045544855" evidence="4">
    <location>
        <begin position="24"/>
        <end position="395"/>
    </location>
</feature>
<keyword evidence="3" id="KW-0472">Membrane</keyword>
<comment type="subcellular location">
    <subcellularLocation>
        <location evidence="1">Cell outer membrane</location>
        <topology evidence="1">Multi-pass membrane protein</topology>
    </subcellularLocation>
</comment>
<dbReference type="PANTHER" id="PTHR34501">
    <property type="entry name" value="PROTEIN YDDL-RELATED"/>
    <property type="match status" value="1"/>
</dbReference>
<evidence type="ECO:0000256" key="3">
    <source>
        <dbReference type="ARBA" id="ARBA00023136"/>
    </source>
</evidence>
<accession>A0ABY9TDV3</accession>
<dbReference type="EMBL" id="CP134146">
    <property type="protein sequence ID" value="WNC66991.1"/>
    <property type="molecule type" value="Genomic_DNA"/>
</dbReference>
<dbReference type="InterPro" id="IPR050298">
    <property type="entry name" value="Gram-neg_bact_OMP"/>
</dbReference>
<name>A0ABY9TDV3_9GAMM</name>
<dbReference type="InterPro" id="IPR023614">
    <property type="entry name" value="Porin_dom_sf"/>
</dbReference>
<organism evidence="5 6">
    <name type="scientific">Thalassotalea nanhaiensis</name>
    <dbReference type="NCBI Taxonomy" id="3065648"/>
    <lineage>
        <taxon>Bacteria</taxon>
        <taxon>Pseudomonadati</taxon>
        <taxon>Pseudomonadota</taxon>
        <taxon>Gammaproteobacteria</taxon>
        <taxon>Alteromonadales</taxon>
        <taxon>Colwelliaceae</taxon>
        <taxon>Thalassotalea</taxon>
    </lineage>
</organism>
<dbReference type="PANTHER" id="PTHR34501:SF2">
    <property type="entry name" value="OUTER MEMBRANE PORIN F-RELATED"/>
    <property type="match status" value="1"/>
</dbReference>
<reference evidence="6" key="1">
    <citation type="submission" date="2023-09" db="EMBL/GenBank/DDBJ databases">
        <authorList>
            <person name="Li S."/>
            <person name="Li X."/>
            <person name="Zhang C."/>
            <person name="Zhao Z."/>
        </authorList>
    </citation>
    <scope>NUCLEOTIDE SEQUENCE [LARGE SCALE GENOMIC DNA]</scope>
    <source>
        <strain evidence="6">SQ345</strain>
    </source>
</reference>
<sequence>MQNTTAVAVTAIALGLTSFTSSALEIYKDKENTLNVSGFFNILYVSGDGFDEMSDGASRVNFEFTRQLNDGWSAFAKAEWAVNTVNSNSNLTISGDGRLAPGAADDTISTRLGYVGFKHDTYGSFSFGKQWGTIYHITAPTDMLNAFGAEAAGSFNRGTDGGYTGVGRAEQAMQYNNSFGNLFVSAQMQATQNEVDISEEFLNSLPEAGIPGTPFVPKDISITYDNSYAVSAIYSLPMDIKIGLGYNVANIEVTSNENPALVDDVEDTMIAAHITYGSIGNYGLYAAVVASETENHEMDNTGEIIDANGLEAVVTYRFDNNIELLAAVNQLTADEQGNDYEMAYYVAGVGYYWSDNFKVFAEYKFDDTTYADGQSFEDANGVNNDVLAIGARYVF</sequence>
<dbReference type="InterPro" id="IPR033900">
    <property type="entry name" value="Gram_neg_porin_domain"/>
</dbReference>
<feature type="signal peptide" evidence="4">
    <location>
        <begin position="1"/>
        <end position="23"/>
    </location>
</feature>
<evidence type="ECO:0000313" key="6">
    <source>
        <dbReference type="Proteomes" id="UP001248581"/>
    </source>
</evidence>
<evidence type="ECO:0000256" key="4">
    <source>
        <dbReference type="SAM" id="SignalP"/>
    </source>
</evidence>
<gene>
    <name evidence="5" type="ORF">RI845_10660</name>
</gene>
<dbReference type="Pfam" id="PF00267">
    <property type="entry name" value="Porin_1"/>
    <property type="match status" value="1"/>
</dbReference>